<evidence type="ECO:0000256" key="7">
    <source>
        <dbReference type="ARBA" id="ARBA00022989"/>
    </source>
</evidence>
<feature type="transmembrane region" description="Helical" evidence="10">
    <location>
        <begin position="195"/>
        <end position="215"/>
    </location>
</feature>
<accession>A0A163ELH4</accession>
<keyword evidence="8" id="KW-0333">Golgi apparatus</keyword>
<dbReference type="GO" id="GO:0000022">
    <property type="term" value="P:mitotic spindle elongation"/>
    <property type="evidence" value="ECO:0007669"/>
    <property type="project" value="TreeGrafter"/>
</dbReference>
<name>A0A163ELH4_PHYB8</name>
<dbReference type="EMBL" id="KV440972">
    <property type="protein sequence ID" value="OAD79310.1"/>
    <property type="molecule type" value="Genomic_DNA"/>
</dbReference>
<dbReference type="InParanoid" id="A0A163ELH4"/>
<gene>
    <name evidence="12" type="ORF">PHYBLDRAFT_162386</name>
</gene>
<evidence type="ECO:0000256" key="2">
    <source>
        <dbReference type="ARBA" id="ARBA00004653"/>
    </source>
</evidence>
<evidence type="ECO:0000256" key="8">
    <source>
        <dbReference type="ARBA" id="ARBA00023034"/>
    </source>
</evidence>
<dbReference type="Proteomes" id="UP000077315">
    <property type="component" value="Unassembled WGS sequence"/>
</dbReference>
<dbReference type="InterPro" id="IPR032816">
    <property type="entry name" value="VTT_dom"/>
</dbReference>
<comment type="function">
    <text evidence="1">Golgi membrane protein involved in vesicular trafficking and spindle migration.</text>
</comment>
<proteinExistence type="inferred from homology"/>
<dbReference type="STRING" id="763407.A0A163ELH4"/>
<feature type="transmembrane region" description="Helical" evidence="10">
    <location>
        <begin position="157"/>
        <end position="175"/>
    </location>
</feature>
<dbReference type="VEuPathDB" id="FungiDB:PHYBLDRAFT_162386"/>
<dbReference type="AlphaFoldDB" id="A0A163ELH4"/>
<evidence type="ECO:0000313" key="12">
    <source>
        <dbReference type="EMBL" id="OAD79310.1"/>
    </source>
</evidence>
<sequence length="227" mass="25062">MITKFALVSSVLFIVYKCIFHENGDKILKWIEVTAAYLQHSSMGPPITLFAFTVLSVFPIASFTMLTIIAGSMYGFYRGALFAISGSFLGSVVCFCLARKINIEKRLKLSSKNQQIYSNLQDIIDKSGLLMSLMIRWSFLPCSVSNILLSKASNTAFGSYSLAAIIGSLKVLPKVWLGSHLTTLVKPLAPAQSHIMQYAMGSSVIVSIFVGLWVFHQARNPKYAKTQ</sequence>
<keyword evidence="6 10" id="KW-0812">Transmembrane</keyword>
<dbReference type="GO" id="GO:0000139">
    <property type="term" value="C:Golgi membrane"/>
    <property type="evidence" value="ECO:0007669"/>
    <property type="project" value="UniProtKB-SubCell"/>
</dbReference>
<organism evidence="12 13">
    <name type="scientific">Phycomyces blakesleeanus (strain ATCC 8743b / DSM 1359 / FGSC 10004 / NBRC 33097 / NRRL 1555)</name>
    <dbReference type="NCBI Taxonomy" id="763407"/>
    <lineage>
        <taxon>Eukaryota</taxon>
        <taxon>Fungi</taxon>
        <taxon>Fungi incertae sedis</taxon>
        <taxon>Mucoromycota</taxon>
        <taxon>Mucoromycotina</taxon>
        <taxon>Mucoromycetes</taxon>
        <taxon>Mucorales</taxon>
        <taxon>Phycomycetaceae</taxon>
        <taxon>Phycomyces</taxon>
    </lineage>
</organism>
<dbReference type="GO" id="GO:0016192">
    <property type="term" value="P:vesicle-mediated transport"/>
    <property type="evidence" value="ECO:0007669"/>
    <property type="project" value="TreeGrafter"/>
</dbReference>
<evidence type="ECO:0000313" key="13">
    <source>
        <dbReference type="Proteomes" id="UP000077315"/>
    </source>
</evidence>
<feature type="transmembrane region" description="Helical" evidence="10">
    <location>
        <begin position="47"/>
        <end position="70"/>
    </location>
</feature>
<dbReference type="RefSeq" id="XP_018297350.1">
    <property type="nucleotide sequence ID" value="XM_018434608.1"/>
</dbReference>
<evidence type="ECO:0000256" key="6">
    <source>
        <dbReference type="ARBA" id="ARBA00022692"/>
    </source>
</evidence>
<dbReference type="InterPro" id="IPR051076">
    <property type="entry name" value="Golgi_membrane_TVP38/TMEM64"/>
</dbReference>
<protein>
    <recommendedName>
        <fullName evidence="4">Golgi apparatus membrane protein TVP38</fullName>
    </recommendedName>
    <alternativeName>
        <fullName evidence="5">Golgi apparatus membrane protein tvp38</fullName>
    </alternativeName>
</protein>
<comment type="similarity">
    <text evidence="3">Belongs to the TVP38/TMEM64 family.</text>
</comment>
<dbReference type="PANTHER" id="PTHR47549">
    <property type="entry name" value="GOLGI APPARATUS MEMBRANE PROTEIN TVP38-RELATED"/>
    <property type="match status" value="1"/>
</dbReference>
<keyword evidence="13" id="KW-1185">Reference proteome</keyword>
<feature type="domain" description="VTT" evidence="11">
    <location>
        <begin position="63"/>
        <end position="170"/>
    </location>
</feature>
<reference evidence="13" key="1">
    <citation type="submission" date="2015-06" db="EMBL/GenBank/DDBJ databases">
        <title>Expansion of signal transduction pathways in fungi by whole-genome duplication.</title>
        <authorList>
            <consortium name="DOE Joint Genome Institute"/>
            <person name="Corrochano L.M."/>
            <person name="Kuo A."/>
            <person name="Marcet-Houben M."/>
            <person name="Polaino S."/>
            <person name="Salamov A."/>
            <person name="Villalobos J.M."/>
            <person name="Alvarez M.I."/>
            <person name="Avalos J."/>
            <person name="Benito E.P."/>
            <person name="Benoit I."/>
            <person name="Burger G."/>
            <person name="Camino L.P."/>
            <person name="Canovas D."/>
            <person name="Cerda-Olmedo E."/>
            <person name="Cheng J.-F."/>
            <person name="Dominguez A."/>
            <person name="Elias M."/>
            <person name="Eslava A.P."/>
            <person name="Glaser F."/>
            <person name="Grimwood J."/>
            <person name="Gutierrez G."/>
            <person name="Heitman J."/>
            <person name="Henrissat B."/>
            <person name="Iturriaga E.A."/>
            <person name="Lang B.F."/>
            <person name="Lavin J.L."/>
            <person name="Lee S."/>
            <person name="Li W."/>
            <person name="Lindquist E."/>
            <person name="Lopez-Garcia S."/>
            <person name="Luque E.M."/>
            <person name="Marcos A.T."/>
            <person name="Martin J."/>
            <person name="McCluskey K."/>
            <person name="Medina H.R."/>
            <person name="Miralles-Duran A."/>
            <person name="Miyazaki A."/>
            <person name="Munoz-Torres E."/>
            <person name="Oguiza J.A."/>
            <person name="Ohm R."/>
            <person name="Olmedo M."/>
            <person name="Orejas M."/>
            <person name="Ortiz-Castellanos L."/>
            <person name="Pisabarro A.G."/>
            <person name="Rodriguez-Romero J."/>
            <person name="Ruiz-Herrera J."/>
            <person name="Ruiz-Vazquez R."/>
            <person name="Sanz C."/>
            <person name="Schackwitz W."/>
            <person name="Schmutz J."/>
            <person name="Shahriari M."/>
            <person name="Shelest E."/>
            <person name="Silva-Franco F."/>
            <person name="Soanes D."/>
            <person name="Syed K."/>
            <person name="Tagua V.G."/>
            <person name="Talbot N.J."/>
            <person name="Thon M."/>
            <person name="De vries R.P."/>
            <person name="Wiebenga A."/>
            <person name="Yadav J.S."/>
            <person name="Braun E.L."/>
            <person name="Baker S."/>
            <person name="Garre V."/>
            <person name="Horwitz B."/>
            <person name="Torres-Martinez S."/>
            <person name="Idnurm A."/>
            <person name="Herrera-Estrella A."/>
            <person name="Gabaldon T."/>
            <person name="Grigoriev I.V."/>
        </authorList>
    </citation>
    <scope>NUCLEOTIDE SEQUENCE [LARGE SCALE GENOMIC DNA]</scope>
    <source>
        <strain evidence="13">NRRL 1555(-)</strain>
    </source>
</reference>
<dbReference type="Pfam" id="PF09335">
    <property type="entry name" value="VTT_dom"/>
    <property type="match status" value="1"/>
</dbReference>
<feature type="transmembrane region" description="Helical" evidence="10">
    <location>
        <begin position="76"/>
        <end position="98"/>
    </location>
</feature>
<evidence type="ECO:0000256" key="3">
    <source>
        <dbReference type="ARBA" id="ARBA00008640"/>
    </source>
</evidence>
<evidence type="ECO:0000256" key="5">
    <source>
        <dbReference type="ARBA" id="ARBA00020673"/>
    </source>
</evidence>
<evidence type="ECO:0000256" key="9">
    <source>
        <dbReference type="ARBA" id="ARBA00023136"/>
    </source>
</evidence>
<evidence type="ECO:0000256" key="10">
    <source>
        <dbReference type="SAM" id="Phobius"/>
    </source>
</evidence>
<comment type="subcellular location">
    <subcellularLocation>
        <location evidence="2">Golgi apparatus membrane</location>
        <topology evidence="2">Multi-pass membrane protein</topology>
    </subcellularLocation>
</comment>
<evidence type="ECO:0000259" key="11">
    <source>
        <dbReference type="Pfam" id="PF09335"/>
    </source>
</evidence>
<keyword evidence="7 10" id="KW-1133">Transmembrane helix</keyword>
<evidence type="ECO:0000256" key="4">
    <source>
        <dbReference type="ARBA" id="ARBA00013533"/>
    </source>
</evidence>
<evidence type="ECO:0000256" key="1">
    <source>
        <dbReference type="ARBA" id="ARBA00002978"/>
    </source>
</evidence>
<dbReference type="GeneID" id="28995514"/>
<keyword evidence="9 10" id="KW-0472">Membrane</keyword>
<dbReference type="PANTHER" id="PTHR47549:SF1">
    <property type="entry name" value="GOLGI APPARATUS MEMBRANE PROTEIN TVP38"/>
    <property type="match status" value="1"/>
</dbReference>
<dbReference type="OrthoDB" id="166803at2759"/>